<feature type="transmembrane region" description="Helical" evidence="10">
    <location>
        <begin position="12"/>
        <end position="33"/>
    </location>
</feature>
<keyword evidence="9" id="KW-0175">Coiled coil</keyword>
<dbReference type="RefSeq" id="WP_072725338.1">
    <property type="nucleotide sequence ID" value="NZ_FQXH01000016.1"/>
</dbReference>
<dbReference type="InterPro" id="IPR004089">
    <property type="entry name" value="MCPsignal_dom"/>
</dbReference>
<name>A0A1M5S1M5_9FIRM</name>
<dbReference type="GO" id="GO:0005886">
    <property type="term" value="C:plasma membrane"/>
    <property type="evidence" value="ECO:0007669"/>
    <property type="project" value="UniProtKB-SubCell"/>
</dbReference>
<evidence type="ECO:0000256" key="9">
    <source>
        <dbReference type="SAM" id="Coils"/>
    </source>
</evidence>
<dbReference type="AlphaFoldDB" id="A0A1M5S1M5"/>
<dbReference type="Pfam" id="PF00015">
    <property type="entry name" value="MCPsignal"/>
    <property type="match status" value="1"/>
</dbReference>
<keyword evidence="5 10" id="KW-0472">Membrane</keyword>
<dbReference type="GO" id="GO:0007165">
    <property type="term" value="P:signal transduction"/>
    <property type="evidence" value="ECO:0007669"/>
    <property type="project" value="UniProtKB-KW"/>
</dbReference>
<dbReference type="STRING" id="1123350.SAMN02744040_01600"/>
<proteinExistence type="inferred from homology"/>
<evidence type="ECO:0000256" key="8">
    <source>
        <dbReference type="PROSITE-ProRule" id="PRU00284"/>
    </source>
</evidence>
<evidence type="ECO:0000256" key="1">
    <source>
        <dbReference type="ARBA" id="ARBA00004651"/>
    </source>
</evidence>
<feature type="domain" description="HAMP" evidence="12">
    <location>
        <begin position="313"/>
        <end position="365"/>
    </location>
</feature>
<dbReference type="SMART" id="SM00283">
    <property type="entry name" value="MA"/>
    <property type="match status" value="1"/>
</dbReference>
<feature type="transmembrane region" description="Helical" evidence="10">
    <location>
        <begin position="285"/>
        <end position="311"/>
    </location>
</feature>
<dbReference type="PANTHER" id="PTHR32089:SF112">
    <property type="entry name" value="LYSOZYME-LIKE PROTEIN-RELATED"/>
    <property type="match status" value="1"/>
</dbReference>
<comment type="similarity">
    <text evidence="7">Belongs to the methyl-accepting chemotaxis (MCP) protein family.</text>
</comment>
<evidence type="ECO:0000256" key="6">
    <source>
        <dbReference type="ARBA" id="ARBA00023224"/>
    </source>
</evidence>
<dbReference type="SUPFAM" id="SSF103190">
    <property type="entry name" value="Sensory domain-like"/>
    <property type="match status" value="1"/>
</dbReference>
<evidence type="ECO:0000259" key="11">
    <source>
        <dbReference type="PROSITE" id="PS50111"/>
    </source>
</evidence>
<evidence type="ECO:0000256" key="3">
    <source>
        <dbReference type="ARBA" id="ARBA00022692"/>
    </source>
</evidence>
<evidence type="ECO:0000256" key="2">
    <source>
        <dbReference type="ARBA" id="ARBA00022475"/>
    </source>
</evidence>
<accession>A0A1M5S1M5</accession>
<dbReference type="Gene3D" id="6.10.340.10">
    <property type="match status" value="1"/>
</dbReference>
<feature type="coiled-coil region" evidence="9">
    <location>
        <begin position="350"/>
        <end position="377"/>
    </location>
</feature>
<evidence type="ECO:0000313" key="14">
    <source>
        <dbReference type="Proteomes" id="UP000242520"/>
    </source>
</evidence>
<evidence type="ECO:0000256" key="7">
    <source>
        <dbReference type="ARBA" id="ARBA00029447"/>
    </source>
</evidence>
<dbReference type="PANTHER" id="PTHR32089">
    <property type="entry name" value="METHYL-ACCEPTING CHEMOTAXIS PROTEIN MCPB"/>
    <property type="match status" value="1"/>
</dbReference>
<dbReference type="CDD" id="cd06225">
    <property type="entry name" value="HAMP"/>
    <property type="match status" value="1"/>
</dbReference>
<protein>
    <submittedName>
        <fullName evidence="13">Methyl-accepting chemotaxis protein</fullName>
    </submittedName>
</protein>
<evidence type="ECO:0000256" key="5">
    <source>
        <dbReference type="ARBA" id="ARBA00023136"/>
    </source>
</evidence>
<evidence type="ECO:0000256" key="4">
    <source>
        <dbReference type="ARBA" id="ARBA00022989"/>
    </source>
</evidence>
<sequence>MFNKNSIKFKILTVPLMIMFLVVTLISVSTINISRSRLINQMKIDGINLAHQIAKQIQKSDDTMDIIDNSIEDKIRTLGKFLSKKYDVIDNNYLIEVAEDFNVDEINVADSNGKIVFSNLKSSLGSIFGQDHISYPVLSGQRTELMENIRKSRETGDYYKYGYVKMENGGMVQIGILANRIHELRASLESQSLIDDLAKDKSIEYAFLVDKNSKILASNDRERIGQTLIGEDIKAAIKKGEECNHIFFYDKKNVEVCDSIVPLYNDGVHVGAVVVGLSMDNLKKAIFNTIITIVIIALISFVLSAIILYSISSNILKVINKLVDISKKVSNGELNNEIDIKAKDEIGILARNFENMINNLKETIHNMKEQASKTEDMSNHLTAISQNMTESAEKIATSIQDVAQGTSFQAEDLANINGILTNFTEKLGNIVKSIENVDFRSKEINLMANESRVNVENVIKSVDKVTHTFNDLISKISTVGDNVNQINEITALINSIADQTNLLALNASIEAARAGEAGKGFAVVADEIRKLAEQTKMSSENINSLITTISSDTDMVVKTSDTMNDELNNQRKDINVAMDSFKKIIEGINEIIPKIDNINNSAISIDNEKNLILDKIEEASAVAEEVSASSEEIASSSQQVSSATQQVSSTANVLNEMTKDIRETVNKFKL</sequence>
<dbReference type="EMBL" id="FQXH01000016">
    <property type="protein sequence ID" value="SHH32354.1"/>
    <property type="molecule type" value="Genomic_DNA"/>
</dbReference>
<dbReference type="Proteomes" id="UP000242520">
    <property type="component" value="Unassembled WGS sequence"/>
</dbReference>
<dbReference type="SMART" id="SM00304">
    <property type="entry name" value="HAMP"/>
    <property type="match status" value="1"/>
</dbReference>
<dbReference type="PROSITE" id="PS50111">
    <property type="entry name" value="CHEMOTAXIS_TRANSDUC_2"/>
    <property type="match status" value="1"/>
</dbReference>
<organism evidence="13 14">
    <name type="scientific">Tepidibacter thalassicus DSM 15285</name>
    <dbReference type="NCBI Taxonomy" id="1123350"/>
    <lineage>
        <taxon>Bacteria</taxon>
        <taxon>Bacillati</taxon>
        <taxon>Bacillota</taxon>
        <taxon>Clostridia</taxon>
        <taxon>Peptostreptococcales</taxon>
        <taxon>Peptostreptococcaceae</taxon>
        <taxon>Tepidibacter</taxon>
    </lineage>
</organism>
<evidence type="ECO:0000256" key="10">
    <source>
        <dbReference type="SAM" id="Phobius"/>
    </source>
</evidence>
<dbReference type="InterPro" id="IPR029151">
    <property type="entry name" value="Sensor-like_sf"/>
</dbReference>
<evidence type="ECO:0000259" key="12">
    <source>
        <dbReference type="PROSITE" id="PS50885"/>
    </source>
</evidence>
<comment type="subcellular location">
    <subcellularLocation>
        <location evidence="1">Cell membrane</location>
        <topology evidence="1">Multi-pass membrane protein</topology>
    </subcellularLocation>
</comment>
<dbReference type="PROSITE" id="PS50885">
    <property type="entry name" value="HAMP"/>
    <property type="match status" value="1"/>
</dbReference>
<dbReference type="Pfam" id="PF00672">
    <property type="entry name" value="HAMP"/>
    <property type="match status" value="1"/>
</dbReference>
<dbReference type="Gene3D" id="3.30.450.20">
    <property type="entry name" value="PAS domain"/>
    <property type="match status" value="1"/>
</dbReference>
<keyword evidence="3 10" id="KW-0812">Transmembrane</keyword>
<keyword evidence="4 10" id="KW-1133">Transmembrane helix</keyword>
<keyword evidence="6 8" id="KW-0807">Transducer</keyword>
<dbReference type="InterPro" id="IPR033463">
    <property type="entry name" value="sCache_3"/>
</dbReference>
<feature type="domain" description="Methyl-accepting transducer" evidence="11">
    <location>
        <begin position="384"/>
        <end position="634"/>
    </location>
</feature>
<keyword evidence="2" id="KW-1003">Cell membrane</keyword>
<gene>
    <name evidence="13" type="ORF">SAMN02744040_01600</name>
</gene>
<keyword evidence="14" id="KW-1185">Reference proteome</keyword>
<dbReference type="Gene3D" id="1.10.287.950">
    <property type="entry name" value="Methyl-accepting chemotaxis protein"/>
    <property type="match status" value="1"/>
</dbReference>
<dbReference type="SUPFAM" id="SSF58104">
    <property type="entry name" value="Methyl-accepting chemotaxis protein (MCP) signaling domain"/>
    <property type="match status" value="1"/>
</dbReference>
<reference evidence="14" key="1">
    <citation type="submission" date="2016-11" db="EMBL/GenBank/DDBJ databases">
        <authorList>
            <person name="Varghese N."/>
            <person name="Submissions S."/>
        </authorList>
    </citation>
    <scope>NUCLEOTIDE SEQUENCE [LARGE SCALE GENOMIC DNA]</scope>
    <source>
        <strain evidence="14">DSM 15285</strain>
    </source>
</reference>
<dbReference type="Pfam" id="PF17203">
    <property type="entry name" value="sCache_3_2"/>
    <property type="match status" value="1"/>
</dbReference>
<dbReference type="InterPro" id="IPR003660">
    <property type="entry name" value="HAMP_dom"/>
</dbReference>
<evidence type="ECO:0000313" key="13">
    <source>
        <dbReference type="EMBL" id="SHH32354.1"/>
    </source>
</evidence>